<dbReference type="GO" id="GO:0046872">
    <property type="term" value="F:metal ion binding"/>
    <property type="evidence" value="ECO:0007669"/>
    <property type="project" value="UniProtKB-KW"/>
</dbReference>
<dbReference type="STRING" id="1123281.SAMN02745180_02926"/>
<feature type="binding site" evidence="3">
    <location>
        <position position="273"/>
    </location>
    <ligand>
        <name>Mg(2+)</name>
        <dbReference type="ChEBI" id="CHEBI:18420"/>
        <label>1</label>
    </ligand>
</feature>
<accession>A0A1M5ZB92</accession>
<dbReference type="PANTHER" id="PTHR16222">
    <property type="entry name" value="ADP-RIBOSYLGLYCOHYDROLASE"/>
    <property type="match status" value="1"/>
</dbReference>
<evidence type="ECO:0000313" key="5">
    <source>
        <dbReference type="Proteomes" id="UP000184389"/>
    </source>
</evidence>
<comment type="cofactor">
    <cofactor evidence="3">
        <name>Mg(2+)</name>
        <dbReference type="ChEBI" id="CHEBI:18420"/>
    </cofactor>
    <text evidence="3">Binds 2 magnesium ions per subunit.</text>
</comment>
<dbReference type="Gene3D" id="1.10.4080.10">
    <property type="entry name" value="ADP-ribosylation/Crystallin J1"/>
    <property type="match status" value="1"/>
</dbReference>
<dbReference type="OrthoDB" id="9798107at2"/>
<dbReference type="PANTHER" id="PTHR16222:SF24">
    <property type="entry name" value="ADP-RIBOSYLHYDROLASE ARH3"/>
    <property type="match status" value="1"/>
</dbReference>
<dbReference type="RefSeq" id="WP_072745504.1">
    <property type="nucleotide sequence ID" value="NZ_FQXR01000030.1"/>
</dbReference>
<evidence type="ECO:0000256" key="3">
    <source>
        <dbReference type="PIRSR" id="PIRSR605502-1"/>
    </source>
</evidence>
<dbReference type="GO" id="GO:0016787">
    <property type="term" value="F:hydrolase activity"/>
    <property type="evidence" value="ECO:0007669"/>
    <property type="project" value="UniProtKB-KW"/>
</dbReference>
<feature type="binding site" evidence="3">
    <location>
        <position position="272"/>
    </location>
    <ligand>
        <name>Mg(2+)</name>
        <dbReference type="ChEBI" id="CHEBI:18420"/>
        <label>1</label>
    </ligand>
</feature>
<dbReference type="Pfam" id="PF03747">
    <property type="entry name" value="ADP_ribosyl_GH"/>
    <property type="match status" value="1"/>
</dbReference>
<dbReference type="SUPFAM" id="SSF101478">
    <property type="entry name" value="ADP-ribosylglycohydrolase"/>
    <property type="match status" value="1"/>
</dbReference>
<gene>
    <name evidence="4" type="ORF">SAMN02745180_02926</name>
</gene>
<protein>
    <submittedName>
        <fullName evidence="4">ADP-ribosylglycohydrolase</fullName>
    </submittedName>
</protein>
<dbReference type="Pfam" id="PF20118">
    <property type="entry name" value="DUF6508"/>
    <property type="match status" value="1"/>
</dbReference>
<comment type="similarity">
    <text evidence="1">Belongs to the ADP-ribosylglycohydrolase family.</text>
</comment>
<dbReference type="Proteomes" id="UP000184389">
    <property type="component" value="Unassembled WGS sequence"/>
</dbReference>
<dbReference type="InterPro" id="IPR036705">
    <property type="entry name" value="Ribosyl_crysJ1_sf"/>
</dbReference>
<dbReference type="AlphaFoldDB" id="A0A1M5ZB92"/>
<name>A0A1M5ZB92_9FIRM</name>
<dbReference type="InterPro" id="IPR045425">
    <property type="entry name" value="DUF6508"/>
</dbReference>
<keyword evidence="3" id="KW-0460">Magnesium</keyword>
<dbReference type="InterPro" id="IPR005502">
    <property type="entry name" value="Ribosyl_crysJ1"/>
</dbReference>
<feature type="binding site" evidence="3">
    <location>
        <position position="52"/>
    </location>
    <ligand>
        <name>Mg(2+)</name>
        <dbReference type="ChEBI" id="CHEBI:18420"/>
        <label>1</label>
    </ligand>
</feature>
<feature type="binding site" evidence="3">
    <location>
        <position position="270"/>
    </location>
    <ligand>
        <name>Mg(2+)</name>
        <dbReference type="ChEBI" id="CHEBI:18420"/>
        <label>1</label>
    </ligand>
</feature>
<feature type="binding site" evidence="3">
    <location>
        <position position="53"/>
    </location>
    <ligand>
        <name>Mg(2+)</name>
        <dbReference type="ChEBI" id="CHEBI:18420"/>
        <label>1</label>
    </ligand>
</feature>
<sequence>MSNFVLDGIMGLCVADALGVPVEFMNRETLRKDPVVGMREYGTYNQPTGTWSDDTSMTLCLVDSLSKGLDYEDIMLNFIKWIETGEYTPYGEAFDIGITTRKALMSFKNGISPLECGRKSEHDNGNGSLMRILPILFYLQSIYGMNFTDIDGAYEIIHNISSLTHGHRRSQIACGIYILVASELVESMCLETAVRSGIYSGIEYYGDKKDYIHELKYFERLSRKDFAEIPEEKIKSSGYVVDTLEAAIWCLLNTDNYRDCVLKAVNLGNDTDTVAAVAGGLAGLKYGYSSIPQDWVDEIARKEYVEDLCNELYLSLVKNSIEKLSHYIPYFETATKESVCHWGGGEKLGENQFTMPYPIYDDTLVEFIEEFYKTKLISYDYLDVIESRGLKSTNEINNAIDYADIELVKAILTGYVRQERFCDGIWVDAVRDKAFLKILKRFCELLI</sequence>
<keyword evidence="5" id="KW-1185">Reference proteome</keyword>
<evidence type="ECO:0000256" key="1">
    <source>
        <dbReference type="ARBA" id="ARBA00010702"/>
    </source>
</evidence>
<proteinExistence type="inferred from homology"/>
<keyword evidence="2 4" id="KW-0378">Hydrolase</keyword>
<dbReference type="InterPro" id="IPR050792">
    <property type="entry name" value="ADP-ribosylglycohydrolase"/>
</dbReference>
<organism evidence="4 5">
    <name type="scientific">Sporanaerobacter acetigenes DSM 13106</name>
    <dbReference type="NCBI Taxonomy" id="1123281"/>
    <lineage>
        <taxon>Bacteria</taxon>
        <taxon>Bacillati</taxon>
        <taxon>Bacillota</taxon>
        <taxon>Tissierellia</taxon>
        <taxon>Tissierellales</taxon>
        <taxon>Sporanaerobacteraceae</taxon>
        <taxon>Sporanaerobacter</taxon>
    </lineage>
</organism>
<dbReference type="EMBL" id="FQXR01000030">
    <property type="protein sequence ID" value="SHI21511.1"/>
    <property type="molecule type" value="Genomic_DNA"/>
</dbReference>
<evidence type="ECO:0000256" key="2">
    <source>
        <dbReference type="ARBA" id="ARBA00022801"/>
    </source>
</evidence>
<keyword evidence="3" id="KW-0479">Metal-binding</keyword>
<feature type="binding site" evidence="3">
    <location>
        <position position="54"/>
    </location>
    <ligand>
        <name>Mg(2+)</name>
        <dbReference type="ChEBI" id="CHEBI:18420"/>
        <label>1</label>
    </ligand>
</feature>
<reference evidence="4 5" key="1">
    <citation type="submission" date="2016-11" db="EMBL/GenBank/DDBJ databases">
        <authorList>
            <person name="Jaros S."/>
            <person name="Januszkiewicz K."/>
            <person name="Wedrychowicz H."/>
        </authorList>
    </citation>
    <scope>NUCLEOTIDE SEQUENCE [LARGE SCALE GENOMIC DNA]</scope>
    <source>
        <strain evidence="4 5">DSM 13106</strain>
    </source>
</reference>
<evidence type="ECO:0000313" key="4">
    <source>
        <dbReference type="EMBL" id="SHI21511.1"/>
    </source>
</evidence>